<reference evidence="2" key="1">
    <citation type="submission" date="2014-09" db="EMBL/GenBank/DDBJ databases">
        <authorList>
            <person name="Mudge J."/>
            <person name="Ramaraj T."/>
            <person name="Lindquist I.E."/>
            <person name="Bharti A.K."/>
            <person name="Sundararajan A."/>
            <person name="Cameron C.T."/>
            <person name="Woodward J.E."/>
            <person name="May G.D."/>
            <person name="Brubaker C."/>
            <person name="Broadhvest J."/>
            <person name="Wilkins T.A."/>
        </authorList>
    </citation>
    <scope>NUCLEOTIDE SEQUENCE</scope>
    <source>
        <strain evidence="2">cv. AKA8401</strain>
    </source>
</reference>
<proteinExistence type="predicted"/>
<evidence type="ECO:0000313" key="1">
    <source>
        <dbReference type="EMBL" id="KHF97663.1"/>
    </source>
</evidence>
<gene>
    <name evidence="1" type="ORF">F383_01806</name>
</gene>
<sequence>MYALFSRGLRHGRV</sequence>
<accession>A0A0B0ME24</accession>
<comment type="caution">
    <text evidence="1">The sequence shown here is derived from an EMBL/GenBank/DDBJ whole genome shotgun (WGS) entry which is preliminary data.</text>
</comment>
<dbReference type="EMBL" id="JRRC01013584">
    <property type="protein sequence ID" value="KHF97663.1"/>
    <property type="molecule type" value="Genomic_DNA"/>
</dbReference>
<protein>
    <submittedName>
        <fullName evidence="1">Uncharacterized protein</fullName>
    </submittedName>
</protein>
<keyword evidence="2" id="KW-1185">Reference proteome</keyword>
<organism evidence="1 2">
    <name type="scientific">Gossypium arboreum</name>
    <name type="common">Tree cotton</name>
    <name type="synonym">Gossypium nanking</name>
    <dbReference type="NCBI Taxonomy" id="29729"/>
    <lineage>
        <taxon>Eukaryota</taxon>
        <taxon>Viridiplantae</taxon>
        <taxon>Streptophyta</taxon>
        <taxon>Embryophyta</taxon>
        <taxon>Tracheophyta</taxon>
        <taxon>Spermatophyta</taxon>
        <taxon>Magnoliopsida</taxon>
        <taxon>eudicotyledons</taxon>
        <taxon>Gunneridae</taxon>
        <taxon>Pentapetalae</taxon>
        <taxon>rosids</taxon>
        <taxon>malvids</taxon>
        <taxon>Malvales</taxon>
        <taxon>Malvaceae</taxon>
        <taxon>Malvoideae</taxon>
        <taxon>Gossypium</taxon>
    </lineage>
</organism>
<dbReference type="Proteomes" id="UP000032142">
    <property type="component" value="Unassembled WGS sequence"/>
</dbReference>
<name>A0A0B0ME24_GOSAR</name>
<evidence type="ECO:0000313" key="2">
    <source>
        <dbReference type="Proteomes" id="UP000032142"/>
    </source>
</evidence>